<dbReference type="RefSeq" id="WP_196021568.1">
    <property type="nucleotide sequence ID" value="NZ_CP060632.1"/>
</dbReference>
<proteinExistence type="predicted"/>
<sequence length="54" mass="6262">MYTYDVENDISIFDGDFEGYLKDIGVDGEHIKKIVIQPSQVSMTRRRQKKVLAN</sequence>
<dbReference type="AlphaFoldDB" id="A0A7G9FKA1"/>
<organism evidence="1 2">
    <name type="scientific">Wujia chipingensis</name>
    <dbReference type="NCBI Taxonomy" id="2763670"/>
    <lineage>
        <taxon>Bacteria</taxon>
        <taxon>Bacillati</taxon>
        <taxon>Bacillota</taxon>
        <taxon>Clostridia</taxon>
        <taxon>Lachnospirales</taxon>
        <taxon>Lachnospiraceae</taxon>
        <taxon>Wujia</taxon>
    </lineage>
</organism>
<dbReference type="EMBL" id="CP060632">
    <property type="protein sequence ID" value="QNL98982.1"/>
    <property type="molecule type" value="Genomic_DNA"/>
</dbReference>
<accession>A0A7G9FKA1</accession>
<protein>
    <submittedName>
        <fullName evidence="1">Uncharacterized protein</fullName>
    </submittedName>
</protein>
<gene>
    <name evidence="1" type="ORF">H9Q76_09535</name>
</gene>
<dbReference type="Proteomes" id="UP000515819">
    <property type="component" value="Chromosome"/>
</dbReference>
<evidence type="ECO:0000313" key="1">
    <source>
        <dbReference type="EMBL" id="QNL98982.1"/>
    </source>
</evidence>
<keyword evidence="2" id="KW-1185">Reference proteome</keyword>
<reference evidence="1 2" key="1">
    <citation type="submission" date="2020-08" db="EMBL/GenBank/DDBJ databases">
        <authorList>
            <person name="Liu C."/>
            <person name="Sun Q."/>
        </authorList>
    </citation>
    <scope>NUCLEOTIDE SEQUENCE [LARGE SCALE GENOMIC DNA]</scope>
    <source>
        <strain evidence="1 2">NSJ-4</strain>
    </source>
</reference>
<evidence type="ECO:0000313" key="2">
    <source>
        <dbReference type="Proteomes" id="UP000515819"/>
    </source>
</evidence>
<dbReference type="KEGG" id="wcp:H9Q76_09535"/>
<name>A0A7G9FKA1_9FIRM</name>